<organism evidence="2 3">
    <name type="scientific">Larinioides sclopetarius</name>
    <dbReference type="NCBI Taxonomy" id="280406"/>
    <lineage>
        <taxon>Eukaryota</taxon>
        <taxon>Metazoa</taxon>
        <taxon>Ecdysozoa</taxon>
        <taxon>Arthropoda</taxon>
        <taxon>Chelicerata</taxon>
        <taxon>Arachnida</taxon>
        <taxon>Araneae</taxon>
        <taxon>Araneomorphae</taxon>
        <taxon>Entelegynae</taxon>
        <taxon>Araneoidea</taxon>
        <taxon>Araneidae</taxon>
        <taxon>Larinioides</taxon>
    </lineage>
</organism>
<evidence type="ECO:0000313" key="3">
    <source>
        <dbReference type="Proteomes" id="UP001497382"/>
    </source>
</evidence>
<proteinExistence type="predicted"/>
<dbReference type="Proteomes" id="UP001497382">
    <property type="component" value="Unassembled WGS sequence"/>
</dbReference>
<feature type="compositionally biased region" description="Basic residues" evidence="1">
    <location>
        <begin position="21"/>
        <end position="37"/>
    </location>
</feature>
<sequence>MVASRGCHGYGTVPPRQYKVIKSRRRKKSHRKAKHTMKTLYSGK</sequence>
<dbReference type="EMBL" id="CAXIEN010000066">
    <property type="protein sequence ID" value="CAL1273250.1"/>
    <property type="molecule type" value="Genomic_DNA"/>
</dbReference>
<protein>
    <recommendedName>
        <fullName evidence="4">50S ribosomal protein L34</fullName>
    </recommendedName>
</protein>
<comment type="caution">
    <text evidence="2">The sequence shown here is derived from an EMBL/GenBank/DDBJ whole genome shotgun (WGS) entry which is preliminary data.</text>
</comment>
<dbReference type="AlphaFoldDB" id="A0AAV1ZS40"/>
<evidence type="ECO:0000256" key="1">
    <source>
        <dbReference type="SAM" id="MobiDB-lite"/>
    </source>
</evidence>
<reference evidence="2 3" key="1">
    <citation type="submission" date="2024-04" db="EMBL/GenBank/DDBJ databases">
        <authorList>
            <person name="Rising A."/>
            <person name="Reimegard J."/>
            <person name="Sonavane S."/>
            <person name="Akerstrom W."/>
            <person name="Nylinder S."/>
            <person name="Hedman E."/>
            <person name="Kallberg Y."/>
        </authorList>
    </citation>
    <scope>NUCLEOTIDE SEQUENCE [LARGE SCALE GENOMIC DNA]</scope>
</reference>
<accession>A0AAV1ZS40</accession>
<feature type="region of interest" description="Disordered" evidence="1">
    <location>
        <begin position="21"/>
        <end position="44"/>
    </location>
</feature>
<evidence type="ECO:0000313" key="2">
    <source>
        <dbReference type="EMBL" id="CAL1273250.1"/>
    </source>
</evidence>
<name>A0AAV1ZS40_9ARAC</name>
<gene>
    <name evidence="2" type="ORF">LARSCL_LOCUS6788</name>
</gene>
<evidence type="ECO:0008006" key="4">
    <source>
        <dbReference type="Google" id="ProtNLM"/>
    </source>
</evidence>
<keyword evidence="3" id="KW-1185">Reference proteome</keyword>